<gene>
    <name evidence="3" type="ORF">L3Y34_001848</name>
    <name evidence="4" type="ORF">L5515_004689</name>
</gene>
<organism evidence="3 5">
    <name type="scientific">Caenorhabditis briggsae</name>
    <dbReference type="NCBI Taxonomy" id="6238"/>
    <lineage>
        <taxon>Eukaryota</taxon>
        <taxon>Metazoa</taxon>
        <taxon>Ecdysozoa</taxon>
        <taxon>Nematoda</taxon>
        <taxon>Chromadorea</taxon>
        <taxon>Rhabditida</taxon>
        <taxon>Rhabditina</taxon>
        <taxon>Rhabditomorpha</taxon>
        <taxon>Rhabditoidea</taxon>
        <taxon>Rhabditidae</taxon>
        <taxon>Peloderinae</taxon>
        <taxon>Caenorhabditis</taxon>
    </lineage>
</organism>
<evidence type="ECO:0000313" key="3">
    <source>
        <dbReference type="EMBL" id="ULU01837.1"/>
    </source>
</evidence>
<dbReference type="EMBL" id="CP092622">
    <property type="protein sequence ID" value="UMM24469.1"/>
    <property type="molecule type" value="Genomic_DNA"/>
</dbReference>
<evidence type="ECO:0000313" key="6">
    <source>
        <dbReference type="Proteomes" id="UP000829354"/>
    </source>
</evidence>
<evidence type="ECO:0000259" key="2">
    <source>
        <dbReference type="Pfam" id="PF01918"/>
    </source>
</evidence>
<reference evidence="3 5" key="2">
    <citation type="submission" date="2022-05" db="EMBL/GenBank/DDBJ databases">
        <title>Chromosome-level reference genomes for two strains of Caenorhabditis briggsae: an improved platform for comparative genomics.</title>
        <authorList>
            <person name="Stevens L."/>
            <person name="Andersen E.C."/>
        </authorList>
    </citation>
    <scope>NUCLEOTIDE SEQUENCE [LARGE SCALE GENOMIC DNA]</scope>
    <source>
        <strain evidence="3">QX1410_ONT</strain>
        <tissue evidence="3">Whole-organism</tissue>
    </source>
</reference>
<dbReference type="InterPro" id="IPR036882">
    <property type="entry name" value="Alba-like_dom_sf"/>
</dbReference>
<dbReference type="EMBL" id="CP090893">
    <property type="protein sequence ID" value="ULU01837.1"/>
    <property type="molecule type" value="Genomic_DNA"/>
</dbReference>
<feature type="compositionally biased region" description="Basic and acidic residues" evidence="1">
    <location>
        <begin position="187"/>
        <end position="210"/>
    </location>
</feature>
<evidence type="ECO:0000256" key="1">
    <source>
        <dbReference type="SAM" id="MobiDB-lite"/>
    </source>
</evidence>
<reference evidence="4 6" key="1">
    <citation type="submission" date="2022-04" db="EMBL/GenBank/DDBJ databases">
        <title>Chromosome-level reference genomes for two strains of Caenorhabditis briggsae: an improved platform for comparative genomics.</title>
        <authorList>
            <person name="Stevens L."/>
            <person name="Andersen E."/>
        </authorList>
    </citation>
    <scope>NUCLEOTIDE SEQUENCE [LARGE SCALE GENOMIC DNA]</scope>
    <source>
        <strain evidence="4">VX34</strain>
        <tissue evidence="4">Whole-organism</tissue>
    </source>
</reference>
<evidence type="ECO:0000313" key="4">
    <source>
        <dbReference type="EMBL" id="UMM24469.1"/>
    </source>
</evidence>
<sequence>MDNYVPSDETTVEPENPFPAPYNGEDVKTMLVSKSSKFSKINGHVREYFTEKPDCNRFVIYKSTNGATEKAISCVEVFKQQFEEPIYQWTRAVCSKRVVLWKCQQEGPRDIRVTVEVPVIFIVISRDPFPGEYSCMSLSMQCSSDKEIAFLPALRSSKKSAGGKSDKKDKKGNRRTNEGNKWTKPTSEQRKKEHKERNELLKEIECSKKQ</sequence>
<dbReference type="InterPro" id="IPR002775">
    <property type="entry name" value="DNA/RNA-bd_Alba-like"/>
</dbReference>
<evidence type="ECO:0000313" key="5">
    <source>
        <dbReference type="Proteomes" id="UP000827892"/>
    </source>
</evidence>
<dbReference type="Proteomes" id="UP000829354">
    <property type="component" value="Chromosome III"/>
</dbReference>
<dbReference type="Pfam" id="PF01918">
    <property type="entry name" value="Alba"/>
    <property type="match status" value="1"/>
</dbReference>
<dbReference type="SUPFAM" id="SSF82704">
    <property type="entry name" value="AlbA-like"/>
    <property type="match status" value="1"/>
</dbReference>
<name>A0AAE9IRC9_CAEBR</name>
<protein>
    <recommendedName>
        <fullName evidence="2">DNA/RNA-binding protein Alba-like domain-containing protein</fullName>
    </recommendedName>
</protein>
<dbReference type="AlphaFoldDB" id="A0AAE9IRC9"/>
<dbReference type="GO" id="GO:0003676">
    <property type="term" value="F:nucleic acid binding"/>
    <property type="evidence" value="ECO:0007669"/>
    <property type="project" value="InterPro"/>
</dbReference>
<keyword evidence="6" id="KW-1185">Reference proteome</keyword>
<proteinExistence type="predicted"/>
<feature type="region of interest" description="Disordered" evidence="1">
    <location>
        <begin position="156"/>
        <end position="210"/>
    </location>
</feature>
<dbReference type="Proteomes" id="UP000827892">
    <property type="component" value="Chromosome III"/>
</dbReference>
<feature type="domain" description="DNA/RNA-binding protein Alba-like" evidence="2">
    <location>
        <begin position="28"/>
        <end position="92"/>
    </location>
</feature>
<accession>A0AAE9IRC9</accession>